<dbReference type="Proteomes" id="UP000022910">
    <property type="component" value="Unassembled WGS sequence"/>
</dbReference>
<dbReference type="HOGENOM" id="CLU_031317_2_2_1"/>
<keyword evidence="7" id="KW-0378">Hydrolase</keyword>
<gene>
    <name evidence="9" type="ORF">RirG_232050</name>
</gene>
<dbReference type="OMA" id="GTQRQMM"/>
<evidence type="ECO:0000256" key="7">
    <source>
        <dbReference type="ARBA" id="ARBA00022801"/>
    </source>
</evidence>
<dbReference type="SMR" id="A0A015LIS4"/>
<evidence type="ECO:0000256" key="2">
    <source>
        <dbReference type="ARBA" id="ARBA00011738"/>
    </source>
</evidence>
<dbReference type="GO" id="GO:0046872">
    <property type="term" value="F:metal ion binding"/>
    <property type="evidence" value="ECO:0007669"/>
    <property type="project" value="UniProtKB-KW"/>
</dbReference>
<dbReference type="STRING" id="1432141.A0A015LIS4"/>
<dbReference type="PANTHER" id="PTHR46018:SF2">
    <property type="entry name" value="ZINC PHOSPHODIESTERASE ELAC PROTEIN 1"/>
    <property type="match status" value="1"/>
</dbReference>
<evidence type="ECO:0000256" key="8">
    <source>
        <dbReference type="ARBA" id="ARBA00022833"/>
    </source>
</evidence>
<dbReference type="AlphaFoldDB" id="A0A015LIS4"/>
<evidence type="ECO:0000256" key="6">
    <source>
        <dbReference type="ARBA" id="ARBA00022759"/>
    </source>
</evidence>
<dbReference type="GO" id="GO:0042781">
    <property type="term" value="F:3'-tRNA processing endoribonuclease activity"/>
    <property type="evidence" value="ECO:0007669"/>
    <property type="project" value="TreeGrafter"/>
</dbReference>
<sequence length="372" mass="41373">MPKSLSIQFLGTSSAQPSLTRNTSSLAVIIDGTSWLFDVGEATQHQLNKFKNIKWGKIDKIFITHMHGDHVFGLPPLLCTLTNNLSEDPARPPIEIYGPSGLRNFVRSSLSLTRSHLNRNCVVHELLFPDDPIDSGKLFESSEQSGKNIHMTIDKNNNKSWKVIDEGDYIVSAAPIEHSIPSLGYVIDEKPISGNIDIELVKPILMRNKDALELKNPMELLKKLQQNQSLNMPDGTIIEPPQQRPGRKIIILGDTFDPSGIIHLAMDADVLVHEATNSLTSDDSEGTTYEQVEKLSIEKGHSTSKMAGKFAAKINAQKLLLNHFSHRYRSDNENIMNEIKQAAIESFGNGNDQVICTYDGMTIQIPVRKSVN</sequence>
<dbReference type="PANTHER" id="PTHR46018">
    <property type="entry name" value="ZINC PHOSPHODIESTERASE ELAC PROTEIN 1"/>
    <property type="match status" value="1"/>
</dbReference>
<dbReference type="Pfam" id="PF23023">
    <property type="entry name" value="Anti-Pycsar_Apyc1"/>
    <property type="match status" value="1"/>
</dbReference>
<dbReference type="GO" id="GO:0005634">
    <property type="term" value="C:nucleus"/>
    <property type="evidence" value="ECO:0007669"/>
    <property type="project" value="TreeGrafter"/>
</dbReference>
<comment type="caution">
    <text evidence="9">The sequence shown here is derived from an EMBL/GenBank/DDBJ whole genome shotgun (WGS) entry which is preliminary data.</text>
</comment>
<evidence type="ECO:0000313" key="10">
    <source>
        <dbReference type="Proteomes" id="UP000022910"/>
    </source>
</evidence>
<keyword evidence="8" id="KW-0862">Zinc</keyword>
<proteinExistence type="inferred from homology"/>
<keyword evidence="10" id="KW-1185">Reference proteome</keyword>
<comment type="cofactor">
    <cofactor evidence="1">
        <name>Zn(2+)</name>
        <dbReference type="ChEBI" id="CHEBI:29105"/>
    </cofactor>
</comment>
<keyword evidence="6" id="KW-0255">Endonuclease</keyword>
<dbReference type="InterPro" id="IPR036866">
    <property type="entry name" value="RibonucZ/Hydroxyglut_hydro"/>
</dbReference>
<keyword evidence="3" id="KW-0819">tRNA processing</keyword>
<name>A0A015LIS4_RHIIW</name>
<dbReference type="SUPFAM" id="SSF56281">
    <property type="entry name" value="Metallo-hydrolase/oxidoreductase"/>
    <property type="match status" value="1"/>
</dbReference>
<evidence type="ECO:0000313" key="9">
    <source>
        <dbReference type="EMBL" id="EXX54708.1"/>
    </source>
</evidence>
<evidence type="ECO:0000256" key="3">
    <source>
        <dbReference type="ARBA" id="ARBA00022694"/>
    </source>
</evidence>
<protein>
    <submittedName>
        <fullName evidence="9">Uncharacterized protein</fullName>
    </submittedName>
</protein>
<organism evidence="9 10">
    <name type="scientific">Rhizophagus irregularis (strain DAOM 197198w)</name>
    <name type="common">Glomus intraradices</name>
    <dbReference type="NCBI Taxonomy" id="1432141"/>
    <lineage>
        <taxon>Eukaryota</taxon>
        <taxon>Fungi</taxon>
        <taxon>Fungi incertae sedis</taxon>
        <taxon>Mucoromycota</taxon>
        <taxon>Glomeromycotina</taxon>
        <taxon>Glomeromycetes</taxon>
        <taxon>Glomerales</taxon>
        <taxon>Glomeraceae</taxon>
        <taxon>Rhizophagus</taxon>
    </lineage>
</organism>
<evidence type="ECO:0000256" key="4">
    <source>
        <dbReference type="ARBA" id="ARBA00022722"/>
    </source>
</evidence>
<evidence type="ECO:0000256" key="5">
    <source>
        <dbReference type="ARBA" id="ARBA00022723"/>
    </source>
</evidence>
<reference evidence="9 10" key="1">
    <citation type="submission" date="2014-02" db="EMBL/GenBank/DDBJ databases">
        <title>Single nucleus genome sequencing reveals high similarity among nuclei of an endomycorrhizal fungus.</title>
        <authorList>
            <person name="Lin K."/>
            <person name="Geurts R."/>
            <person name="Zhang Z."/>
            <person name="Limpens E."/>
            <person name="Saunders D.G."/>
            <person name="Mu D."/>
            <person name="Pang E."/>
            <person name="Cao H."/>
            <person name="Cha H."/>
            <person name="Lin T."/>
            <person name="Zhou Q."/>
            <person name="Shang Y."/>
            <person name="Li Y."/>
            <person name="Ivanov S."/>
            <person name="Sharma T."/>
            <person name="Velzen R.V."/>
            <person name="Ruijter N.D."/>
            <person name="Aanen D.K."/>
            <person name="Win J."/>
            <person name="Kamoun S."/>
            <person name="Bisseling T."/>
            <person name="Huang S."/>
        </authorList>
    </citation>
    <scope>NUCLEOTIDE SEQUENCE [LARGE SCALE GENOMIC DNA]</scope>
    <source>
        <strain evidence="10">DAOM197198w</strain>
    </source>
</reference>
<comment type="subunit">
    <text evidence="2">Homodimer.</text>
</comment>
<evidence type="ECO:0000256" key="1">
    <source>
        <dbReference type="ARBA" id="ARBA00001947"/>
    </source>
</evidence>
<keyword evidence="4" id="KW-0540">Nuclease</keyword>
<accession>A0A015LIS4</accession>
<dbReference type="OrthoDB" id="527344at2759"/>
<dbReference type="CDD" id="cd07717">
    <property type="entry name" value="RNaseZ_ZiPD-like_MBL-fold"/>
    <property type="match status" value="1"/>
</dbReference>
<dbReference type="HAMAP" id="MF_01818">
    <property type="entry name" value="RNase_Z_BN"/>
    <property type="match status" value="1"/>
</dbReference>
<dbReference type="InterPro" id="IPR013471">
    <property type="entry name" value="RNase_Z/BN"/>
</dbReference>
<dbReference type="Gene3D" id="3.60.15.10">
    <property type="entry name" value="Ribonuclease Z/Hydroxyacylglutathione hydrolase-like"/>
    <property type="match status" value="1"/>
</dbReference>
<dbReference type="EMBL" id="JEMT01028429">
    <property type="protein sequence ID" value="EXX54708.1"/>
    <property type="molecule type" value="Genomic_DNA"/>
</dbReference>
<keyword evidence="5" id="KW-0479">Metal-binding</keyword>